<dbReference type="InterPro" id="IPR013325">
    <property type="entry name" value="RNA_pol_sigma_r2"/>
</dbReference>
<keyword evidence="2" id="KW-0749">Sporulation</keyword>
<dbReference type="PRINTS" id="PR00046">
    <property type="entry name" value="SIGMA70FCT"/>
</dbReference>
<evidence type="ECO:0000256" key="6">
    <source>
        <dbReference type="ARBA" id="ARBA00023163"/>
    </source>
</evidence>
<dbReference type="PROSITE" id="PS00715">
    <property type="entry name" value="SIGMA70_1"/>
    <property type="match status" value="1"/>
</dbReference>
<dbReference type="SUPFAM" id="SSF88946">
    <property type="entry name" value="Sigma2 domain of RNA polymerase sigma factors"/>
    <property type="match status" value="1"/>
</dbReference>
<evidence type="ECO:0000259" key="8">
    <source>
        <dbReference type="PROSITE" id="PS50943"/>
    </source>
</evidence>
<dbReference type="EMBL" id="DWWM01000044">
    <property type="protein sequence ID" value="HJC36872.1"/>
    <property type="molecule type" value="Genomic_DNA"/>
</dbReference>
<dbReference type="Pfam" id="PF04545">
    <property type="entry name" value="Sigma70_r4"/>
    <property type="match status" value="1"/>
</dbReference>
<evidence type="ECO:0000256" key="3">
    <source>
        <dbReference type="ARBA" id="ARBA00023015"/>
    </source>
</evidence>
<protein>
    <recommendedName>
        <fullName evidence="7">RNA polymerase sigma factor</fullName>
    </recommendedName>
</protein>
<dbReference type="InterPro" id="IPR000943">
    <property type="entry name" value="RNA_pol_sigma70"/>
</dbReference>
<dbReference type="InterPro" id="IPR050813">
    <property type="entry name" value="Sigma-70_Factor"/>
</dbReference>
<comment type="caution">
    <text evidence="9">The sequence shown here is derived from an EMBL/GenBank/DDBJ whole genome shotgun (WGS) entry which is preliminary data.</text>
</comment>
<dbReference type="PANTHER" id="PTHR30376">
    <property type="entry name" value="SIGMA FACTOR RPOH HEAT SHOCK RELATED"/>
    <property type="match status" value="1"/>
</dbReference>
<dbReference type="CDD" id="cd06171">
    <property type="entry name" value="Sigma70_r4"/>
    <property type="match status" value="1"/>
</dbReference>
<dbReference type="AlphaFoldDB" id="A0A9D2NQZ9"/>
<dbReference type="Gene3D" id="1.20.120.1810">
    <property type="match status" value="1"/>
</dbReference>
<reference evidence="9" key="1">
    <citation type="journal article" date="2021" name="PeerJ">
        <title>Extensive microbial diversity within the chicken gut microbiome revealed by metagenomics and culture.</title>
        <authorList>
            <person name="Gilroy R."/>
            <person name="Ravi A."/>
            <person name="Getino M."/>
            <person name="Pursley I."/>
            <person name="Horton D.L."/>
            <person name="Alikhan N.F."/>
            <person name="Baker D."/>
            <person name="Gharbi K."/>
            <person name="Hall N."/>
            <person name="Watson M."/>
            <person name="Adriaenssens E.M."/>
            <person name="Foster-Nyarko E."/>
            <person name="Jarju S."/>
            <person name="Secka A."/>
            <person name="Antonio M."/>
            <person name="Oren A."/>
            <person name="Chaudhuri R.R."/>
            <person name="La Ragione R."/>
            <person name="Hildebrand F."/>
            <person name="Pallen M.J."/>
        </authorList>
    </citation>
    <scope>NUCLEOTIDE SEQUENCE</scope>
    <source>
        <strain evidence="9">CHK187-11901</strain>
    </source>
</reference>
<evidence type="ECO:0000256" key="7">
    <source>
        <dbReference type="RuleBase" id="RU362124"/>
    </source>
</evidence>
<keyword evidence="3 7" id="KW-0805">Transcription regulation</keyword>
<proteinExistence type="inferred from homology"/>
<keyword evidence="4 7" id="KW-0731">Sigma factor</keyword>
<dbReference type="InterPro" id="IPR007630">
    <property type="entry name" value="RNA_pol_sigma70_r4"/>
</dbReference>
<comment type="similarity">
    <text evidence="1 7">Belongs to the sigma-70 factor family.</text>
</comment>
<dbReference type="Gene3D" id="1.10.10.10">
    <property type="entry name" value="Winged helix-like DNA-binding domain superfamily/Winged helix DNA-binding domain"/>
    <property type="match status" value="1"/>
</dbReference>
<dbReference type="GO" id="GO:0003677">
    <property type="term" value="F:DNA binding"/>
    <property type="evidence" value="ECO:0007669"/>
    <property type="project" value="UniProtKB-KW"/>
</dbReference>
<dbReference type="NCBIfam" id="TIGR02937">
    <property type="entry name" value="sigma70-ECF"/>
    <property type="match status" value="1"/>
</dbReference>
<evidence type="ECO:0000256" key="1">
    <source>
        <dbReference type="ARBA" id="ARBA00007788"/>
    </source>
</evidence>
<dbReference type="Proteomes" id="UP000823896">
    <property type="component" value="Unassembled WGS sequence"/>
</dbReference>
<accession>A0A9D2NQZ9</accession>
<dbReference type="PIRSF" id="PIRSF000770">
    <property type="entry name" value="RNA_pol_sigma-SigE/K"/>
    <property type="match status" value="1"/>
</dbReference>
<organism evidence="9 10">
    <name type="scientific">Candidatus Merdibacter merdavium</name>
    <dbReference type="NCBI Taxonomy" id="2838692"/>
    <lineage>
        <taxon>Bacteria</taxon>
        <taxon>Bacillati</taxon>
        <taxon>Bacillota</taxon>
        <taxon>Erysipelotrichia</taxon>
        <taxon>Erysipelotrichales</taxon>
        <taxon>Erysipelotrichaceae</taxon>
        <taxon>Merdibacter</taxon>
    </lineage>
</organism>
<dbReference type="GO" id="GO:0006352">
    <property type="term" value="P:DNA-templated transcription initiation"/>
    <property type="evidence" value="ECO:0007669"/>
    <property type="project" value="InterPro"/>
</dbReference>
<dbReference type="GO" id="GO:0016987">
    <property type="term" value="F:sigma factor activity"/>
    <property type="evidence" value="ECO:0007669"/>
    <property type="project" value="UniProtKB-KW"/>
</dbReference>
<evidence type="ECO:0000256" key="5">
    <source>
        <dbReference type="ARBA" id="ARBA00023125"/>
    </source>
</evidence>
<evidence type="ECO:0000313" key="9">
    <source>
        <dbReference type="EMBL" id="HJC36872.1"/>
    </source>
</evidence>
<dbReference type="InterPro" id="IPR001387">
    <property type="entry name" value="Cro/C1-type_HTH"/>
</dbReference>
<dbReference type="PROSITE" id="PS00716">
    <property type="entry name" value="SIGMA70_2"/>
    <property type="match status" value="1"/>
</dbReference>
<dbReference type="PROSITE" id="PS50943">
    <property type="entry name" value="HTH_CROC1"/>
    <property type="match status" value="1"/>
</dbReference>
<dbReference type="SUPFAM" id="SSF88659">
    <property type="entry name" value="Sigma3 and sigma4 domains of RNA polymerase sigma factors"/>
    <property type="match status" value="1"/>
</dbReference>
<dbReference type="InterPro" id="IPR036388">
    <property type="entry name" value="WH-like_DNA-bd_sf"/>
</dbReference>
<feature type="domain" description="HTH cro/C1-type" evidence="8">
    <location>
        <begin position="195"/>
        <end position="215"/>
    </location>
</feature>
<sequence length="235" mass="27380">MFAWLIELLSHMSYFTGYIRSQSFARPLSREDEERCLMALKQGDAYARDQLIEHNLRLVAHIVKKYDIRRTQTDDLISIGTIGLIKAVDTFAPEKGKKLTTYASRCIENEILMYLRKNRNSFSDVSLNEPIANEKDGSEITLMDAIAAPPQRSVCEQIVLEEQLRQLQQFLPLLDERELLIIEKRFGLHGRREQTQKEIAQELGISRSYVSRIEKRAFLKLYRAFRRQQKQGRSG</sequence>
<dbReference type="GO" id="GO:0030435">
    <property type="term" value="P:sporulation resulting in formation of a cellular spore"/>
    <property type="evidence" value="ECO:0007669"/>
    <property type="project" value="UniProtKB-KW"/>
</dbReference>
<evidence type="ECO:0000313" key="10">
    <source>
        <dbReference type="Proteomes" id="UP000823896"/>
    </source>
</evidence>
<dbReference type="PANTHER" id="PTHR30376:SF3">
    <property type="entry name" value="RNA POLYMERASE SIGMA FACTOR RPOH"/>
    <property type="match status" value="1"/>
</dbReference>
<keyword evidence="6 7" id="KW-0804">Transcription</keyword>
<comment type="function">
    <text evidence="7">Sigma factors are initiation factors that promote the attachment of RNA polymerase to specific initiation sites and are then released.</text>
</comment>
<dbReference type="Pfam" id="PF04542">
    <property type="entry name" value="Sigma70_r2"/>
    <property type="match status" value="1"/>
</dbReference>
<keyword evidence="5 7" id="KW-0238">DNA-binding</keyword>
<name>A0A9D2NQZ9_9FIRM</name>
<dbReference type="NCBIfam" id="NF004471">
    <property type="entry name" value="PRK05803.1"/>
    <property type="match status" value="1"/>
</dbReference>
<dbReference type="InterPro" id="IPR013324">
    <property type="entry name" value="RNA_pol_sigma_r3/r4-like"/>
</dbReference>
<evidence type="ECO:0000256" key="4">
    <source>
        <dbReference type="ARBA" id="ARBA00023082"/>
    </source>
</evidence>
<dbReference type="InterPro" id="IPR014284">
    <property type="entry name" value="RNA_pol_sigma-70_dom"/>
</dbReference>
<evidence type="ECO:0000256" key="2">
    <source>
        <dbReference type="ARBA" id="ARBA00022969"/>
    </source>
</evidence>
<dbReference type="InterPro" id="IPR007627">
    <property type="entry name" value="RNA_pol_sigma70_r2"/>
</dbReference>
<gene>
    <name evidence="9" type="primary">sigK</name>
    <name evidence="9" type="ORF">H9702_07045</name>
</gene>
<reference evidence="9" key="2">
    <citation type="submission" date="2021-04" db="EMBL/GenBank/DDBJ databases">
        <authorList>
            <person name="Gilroy R."/>
        </authorList>
    </citation>
    <scope>NUCLEOTIDE SEQUENCE</scope>
    <source>
        <strain evidence="9">CHK187-11901</strain>
    </source>
</reference>